<evidence type="ECO:0000259" key="5">
    <source>
        <dbReference type="PROSITE" id="PS51635"/>
    </source>
</evidence>
<dbReference type="AlphaFoldDB" id="B2KBV9"/>
<feature type="short sequence motif" description="DGA/G" evidence="4">
    <location>
        <begin position="203"/>
        <end position="205"/>
    </location>
</feature>
<reference evidence="6 7" key="1">
    <citation type="journal article" date="2009" name="Appl. Environ. Microbiol.">
        <title>Genomic analysis of 'Elusimicrobium minutum,' the first cultivated representative of the phylum 'Elusimicrobia' (formerly termite group 1).</title>
        <authorList>
            <person name="Herlemann D.P.R."/>
            <person name="Geissinger O."/>
            <person name="Ikeda-Ohtsubo W."/>
            <person name="Kunin V."/>
            <person name="Sun H."/>
            <person name="Lapidus A."/>
            <person name="Hugenholtz P."/>
            <person name="Brune A."/>
        </authorList>
    </citation>
    <scope>NUCLEOTIDE SEQUENCE [LARGE SCALE GENOMIC DNA]</scope>
    <source>
        <strain evidence="6 7">Pei191</strain>
    </source>
</reference>
<evidence type="ECO:0000256" key="2">
    <source>
        <dbReference type="ARBA" id="ARBA00022963"/>
    </source>
</evidence>
<dbReference type="Pfam" id="PF01734">
    <property type="entry name" value="Patatin"/>
    <property type="match status" value="1"/>
</dbReference>
<dbReference type="OrthoDB" id="9770965at2"/>
<keyword evidence="2 4" id="KW-0442">Lipid degradation</keyword>
<dbReference type="Gene3D" id="3.40.1090.10">
    <property type="entry name" value="Cytosolic phospholipase A2 catalytic domain"/>
    <property type="match status" value="1"/>
</dbReference>
<protein>
    <submittedName>
        <fullName evidence="6">Patatin</fullName>
    </submittedName>
</protein>
<dbReference type="KEGG" id="emi:Emin_0303"/>
<dbReference type="PANTHER" id="PTHR14226:SF76">
    <property type="entry name" value="NTE FAMILY PROTEIN RSSA"/>
    <property type="match status" value="1"/>
</dbReference>
<comment type="caution">
    <text evidence="4">Lacks conserved residue(s) required for the propagation of feature annotation.</text>
</comment>
<dbReference type="CDD" id="cd07205">
    <property type="entry name" value="Pat_PNPLA6_PNPLA7_NTE1_like"/>
    <property type="match status" value="1"/>
</dbReference>
<feature type="short sequence motif" description="GXSXG" evidence="4">
    <location>
        <begin position="81"/>
        <end position="85"/>
    </location>
</feature>
<evidence type="ECO:0000256" key="1">
    <source>
        <dbReference type="ARBA" id="ARBA00022801"/>
    </source>
</evidence>
<dbReference type="PANTHER" id="PTHR14226">
    <property type="entry name" value="NEUROPATHY TARGET ESTERASE/SWISS CHEESE D.MELANOGASTER"/>
    <property type="match status" value="1"/>
</dbReference>
<feature type="active site" description="Nucleophile" evidence="4">
    <location>
        <position position="83"/>
    </location>
</feature>
<accession>B2KBV9</accession>
<name>B2KBV9_ELUMP</name>
<dbReference type="InterPro" id="IPR002641">
    <property type="entry name" value="PNPLA_dom"/>
</dbReference>
<dbReference type="GO" id="GO:0016787">
    <property type="term" value="F:hydrolase activity"/>
    <property type="evidence" value="ECO:0007669"/>
    <property type="project" value="UniProtKB-UniRule"/>
</dbReference>
<proteinExistence type="predicted"/>
<organism evidence="6 7">
    <name type="scientific">Elusimicrobium minutum (strain Pei191)</name>
    <dbReference type="NCBI Taxonomy" id="445932"/>
    <lineage>
        <taxon>Bacteria</taxon>
        <taxon>Pseudomonadati</taxon>
        <taxon>Elusimicrobiota</taxon>
        <taxon>Elusimicrobia</taxon>
        <taxon>Elusimicrobiales</taxon>
        <taxon>Elusimicrobiaceae</taxon>
        <taxon>Elusimicrobium</taxon>
    </lineage>
</organism>
<evidence type="ECO:0000256" key="4">
    <source>
        <dbReference type="PROSITE-ProRule" id="PRU01161"/>
    </source>
</evidence>
<dbReference type="RefSeq" id="WP_012414478.1">
    <property type="nucleotide sequence ID" value="NC_010644.1"/>
</dbReference>
<dbReference type="Proteomes" id="UP000001029">
    <property type="component" value="Chromosome"/>
</dbReference>
<dbReference type="InterPro" id="IPR050301">
    <property type="entry name" value="NTE"/>
</dbReference>
<feature type="domain" description="PNPLA" evidence="5">
    <location>
        <begin position="50"/>
        <end position="216"/>
    </location>
</feature>
<dbReference type="PROSITE" id="PS51635">
    <property type="entry name" value="PNPLA"/>
    <property type="match status" value="1"/>
</dbReference>
<keyword evidence="3 4" id="KW-0443">Lipid metabolism</keyword>
<dbReference type="HOGENOM" id="CLU_047251_4_2_0"/>
<keyword evidence="1 4" id="KW-0378">Hydrolase</keyword>
<dbReference type="STRING" id="445932.Emin_0303"/>
<evidence type="ECO:0000313" key="6">
    <source>
        <dbReference type="EMBL" id="ACC97863.1"/>
    </source>
</evidence>
<feature type="active site" description="Proton acceptor" evidence="4">
    <location>
        <position position="203"/>
    </location>
</feature>
<gene>
    <name evidence="6" type="ordered locus">Emin_0303</name>
</gene>
<evidence type="ECO:0000313" key="7">
    <source>
        <dbReference type="Proteomes" id="UP000001029"/>
    </source>
</evidence>
<evidence type="ECO:0000256" key="3">
    <source>
        <dbReference type="ARBA" id="ARBA00023098"/>
    </source>
</evidence>
<dbReference type="InterPro" id="IPR016035">
    <property type="entry name" value="Acyl_Trfase/lysoPLipase"/>
</dbReference>
<dbReference type="GO" id="GO:0016042">
    <property type="term" value="P:lipid catabolic process"/>
    <property type="evidence" value="ECO:0007669"/>
    <property type="project" value="UniProtKB-UniRule"/>
</dbReference>
<dbReference type="SUPFAM" id="SSF52151">
    <property type="entry name" value="FabD/lysophospholipase-like"/>
    <property type="match status" value="1"/>
</dbReference>
<dbReference type="EMBL" id="CP001055">
    <property type="protein sequence ID" value="ACC97863.1"/>
    <property type="molecule type" value="Genomic_DNA"/>
</dbReference>
<sequence length="314" mass="34256">MKKYCLLFAVFVTALPLFSGEIKKQDDILREFLWNEFISTPAEERTKVGLSLSAGGTRGFAHVGVLEVLEDAGTPIDMLTGTSMGAVIGSAYAAGLPIKGLWELGENMTINKVTDDLGVTGLFKLIVGKELPTSQQFEVFLNENLENKNFEDLNIPFACPSMDIKTGEKVLFTSGPVALAVRASMNLPGVFEPVQYRQRQLVDGGVVDYLPVGAVKDLGAEYVIASLALQDYSGVVPKTIAAYLLRIGDIRGAILTEEALTKANFAVKPKIANIEVLAFEKLPKAGEIGVREMYKNLRALQEDLILFNMKKYAK</sequence>
<keyword evidence="7" id="KW-1185">Reference proteome</keyword>